<comment type="subunit">
    <text evidence="5">Component of the ER membrane protein complex (EMC).</text>
</comment>
<sequence length="286" mass="33330">LQQIFLEARDTLRQWREECARRPEEVVEIWELVLKKCPNFLEDELWIVYEQVIIAALDSNRSDVALDCLSVLHKKFPFSNRVLKLEAMHLEFLEDFDGASEIYDQLSSKDPTNMFYRKRKLAILKAQGKRAELIKELTEYLKVFINDNEAWLELSNLYLQERDYAHAAYCMEELVLSNPHNSLYSRRLAEIKYAQGGQGNYEVAKTYFEHALKINTKCMRSLYGLMQVTNLLAETSSGQKQKEYVQTGTQAANRILDILKKVSGEKSSLSYEIKAVENVKQQFESF</sequence>
<dbReference type="Gene3D" id="1.25.40.10">
    <property type="entry name" value="Tetratricopeptide repeat domain"/>
    <property type="match status" value="1"/>
</dbReference>
<comment type="similarity">
    <text evidence="1 5">Belongs to the EMC2 family.</text>
</comment>
<keyword evidence="3 4" id="KW-0802">TPR repeat</keyword>
<evidence type="ECO:0000256" key="5">
    <source>
        <dbReference type="RuleBase" id="RU367091"/>
    </source>
</evidence>
<evidence type="ECO:0000256" key="2">
    <source>
        <dbReference type="ARBA" id="ARBA00022737"/>
    </source>
</evidence>
<dbReference type="AlphaFoldDB" id="A0A0N5AJI9"/>
<comment type="subcellular location">
    <subcellularLocation>
        <location evidence="5">Endoplasmic reticulum membrane</location>
        <topology evidence="5">Peripheral membrane protein</topology>
        <orientation evidence="5">Cytoplasmic side</orientation>
    </subcellularLocation>
</comment>
<evidence type="ECO:0000256" key="3">
    <source>
        <dbReference type="ARBA" id="ARBA00022803"/>
    </source>
</evidence>
<comment type="function">
    <text evidence="5">Part of the endoplasmic reticulum membrane protein complex (EMC) that enables the energy-independent insertion into endoplasmic reticulum membranes of newly synthesized membrane proteins.</text>
</comment>
<dbReference type="GO" id="GO:0072546">
    <property type="term" value="C:EMC complex"/>
    <property type="evidence" value="ECO:0007669"/>
    <property type="project" value="UniProtKB-UniRule"/>
</dbReference>
<organism evidence="7 8">
    <name type="scientific">Syphacia muris</name>
    <dbReference type="NCBI Taxonomy" id="451379"/>
    <lineage>
        <taxon>Eukaryota</taxon>
        <taxon>Metazoa</taxon>
        <taxon>Ecdysozoa</taxon>
        <taxon>Nematoda</taxon>
        <taxon>Chromadorea</taxon>
        <taxon>Rhabditida</taxon>
        <taxon>Spirurina</taxon>
        <taxon>Oxyuridomorpha</taxon>
        <taxon>Oxyuroidea</taxon>
        <taxon>Oxyuridae</taxon>
        <taxon>Syphacia</taxon>
    </lineage>
</organism>
<protein>
    <recommendedName>
        <fullName evidence="5">ER membrane protein complex subunit 2</fullName>
    </recommendedName>
</protein>
<keyword evidence="5" id="KW-0256">Endoplasmic reticulum</keyword>
<dbReference type="PROSITE" id="PS50005">
    <property type="entry name" value="TPR"/>
    <property type="match status" value="1"/>
</dbReference>
<evidence type="ECO:0000259" key="6">
    <source>
        <dbReference type="Pfam" id="PF22890"/>
    </source>
</evidence>
<dbReference type="STRING" id="451379.A0A0N5AJI9"/>
<feature type="domain" description="EMC2 TPR-like" evidence="6">
    <location>
        <begin position="83"/>
        <end position="192"/>
    </location>
</feature>
<proteinExistence type="inferred from homology"/>
<name>A0A0N5AJI9_9BILA</name>
<dbReference type="PANTHER" id="PTHR12760">
    <property type="entry name" value="TETRATRICOPEPTIDE REPEAT PROTEIN"/>
    <property type="match status" value="1"/>
</dbReference>
<keyword evidence="7" id="KW-1185">Reference proteome</keyword>
<dbReference type="Proteomes" id="UP000046393">
    <property type="component" value="Unplaced"/>
</dbReference>
<accession>A0A0N5AJI9</accession>
<dbReference type="InterPro" id="IPR011990">
    <property type="entry name" value="TPR-like_helical_dom_sf"/>
</dbReference>
<evidence type="ECO:0000313" key="8">
    <source>
        <dbReference type="WBParaSite" id="SMUV_0000462901-mRNA-1"/>
    </source>
</evidence>
<dbReference type="InterPro" id="IPR055217">
    <property type="entry name" value="TPR_EMC2"/>
</dbReference>
<keyword evidence="2" id="KW-0677">Repeat</keyword>
<dbReference type="Pfam" id="PF13181">
    <property type="entry name" value="TPR_8"/>
    <property type="match status" value="1"/>
</dbReference>
<reference evidence="8" key="1">
    <citation type="submission" date="2017-02" db="UniProtKB">
        <authorList>
            <consortium name="WormBaseParasite"/>
        </authorList>
    </citation>
    <scope>IDENTIFICATION</scope>
</reference>
<evidence type="ECO:0000313" key="7">
    <source>
        <dbReference type="Proteomes" id="UP000046393"/>
    </source>
</evidence>
<dbReference type="InterPro" id="IPR019734">
    <property type="entry name" value="TPR_rpt"/>
</dbReference>
<keyword evidence="5" id="KW-0472">Membrane</keyword>
<evidence type="ECO:0000256" key="4">
    <source>
        <dbReference type="PROSITE-ProRule" id="PRU00339"/>
    </source>
</evidence>
<dbReference type="InterPro" id="IPR039856">
    <property type="entry name" value="EMC2-like"/>
</dbReference>
<dbReference type="Pfam" id="PF22890">
    <property type="entry name" value="TPR_EMC2"/>
    <property type="match status" value="1"/>
</dbReference>
<evidence type="ECO:0000256" key="1">
    <source>
        <dbReference type="ARBA" id="ARBA00010361"/>
    </source>
</evidence>
<dbReference type="WBParaSite" id="SMUV_0000462901-mRNA-1">
    <property type="protein sequence ID" value="SMUV_0000462901-mRNA-1"/>
    <property type="gene ID" value="SMUV_0000462901"/>
</dbReference>
<dbReference type="SUPFAM" id="SSF48452">
    <property type="entry name" value="TPR-like"/>
    <property type="match status" value="1"/>
</dbReference>
<feature type="repeat" description="TPR" evidence="4">
    <location>
        <begin position="148"/>
        <end position="181"/>
    </location>
</feature>